<sequence>MSKLMILKFKHIIELLPKAPFNFDSTMHKPDHFPSAD</sequence>
<organism evidence="1">
    <name type="scientific">marine sediment metagenome</name>
    <dbReference type="NCBI Taxonomy" id="412755"/>
    <lineage>
        <taxon>unclassified sequences</taxon>
        <taxon>metagenomes</taxon>
        <taxon>ecological metagenomes</taxon>
    </lineage>
</organism>
<protein>
    <submittedName>
        <fullName evidence="1">Uncharacterized protein</fullName>
    </submittedName>
</protein>
<reference evidence="1" key="1">
    <citation type="journal article" date="2014" name="Front. Microbiol.">
        <title>High frequency of phylogenetically diverse reductive dehalogenase-homologous genes in deep subseafloor sedimentary metagenomes.</title>
        <authorList>
            <person name="Kawai M."/>
            <person name="Futagami T."/>
            <person name="Toyoda A."/>
            <person name="Takaki Y."/>
            <person name="Nishi S."/>
            <person name="Hori S."/>
            <person name="Arai W."/>
            <person name="Tsubouchi T."/>
            <person name="Morono Y."/>
            <person name="Uchiyama I."/>
            <person name="Ito T."/>
            <person name="Fujiyama A."/>
            <person name="Inagaki F."/>
            <person name="Takami H."/>
        </authorList>
    </citation>
    <scope>NUCLEOTIDE SEQUENCE</scope>
    <source>
        <strain evidence="1">Expedition CK06-06</strain>
    </source>
</reference>
<gene>
    <name evidence="1" type="ORF">S01H4_04706</name>
</gene>
<dbReference type="AlphaFoldDB" id="X1A7F3"/>
<evidence type="ECO:0000313" key="1">
    <source>
        <dbReference type="EMBL" id="GAG66052.1"/>
    </source>
</evidence>
<accession>X1A7F3</accession>
<dbReference type="EMBL" id="BART01001287">
    <property type="protein sequence ID" value="GAG66052.1"/>
    <property type="molecule type" value="Genomic_DNA"/>
</dbReference>
<proteinExistence type="predicted"/>
<comment type="caution">
    <text evidence="1">The sequence shown here is derived from an EMBL/GenBank/DDBJ whole genome shotgun (WGS) entry which is preliminary data.</text>
</comment>
<feature type="non-terminal residue" evidence="1">
    <location>
        <position position="37"/>
    </location>
</feature>
<name>X1A7F3_9ZZZZ</name>